<dbReference type="Gene3D" id="3.30.1490.20">
    <property type="entry name" value="ATP-grasp fold, A domain"/>
    <property type="match status" value="1"/>
</dbReference>
<comment type="pathway">
    <text evidence="10">Purine metabolism; IMP biosynthesis via de novo pathway; 5-formamido-1-(5-phospho-D-ribosyl)imidazole-4-carboxamide from 5-amino-1-(5-phospho-D-ribosyl)imidazole-4-carboxamide (formate route): step 1/1.</text>
</comment>
<dbReference type="HAMAP" id="MF_01163">
    <property type="entry name" value="IMP_biosynth_PurP"/>
    <property type="match status" value="1"/>
</dbReference>
<sequence>MIEKETIRETLSEYDKENITLGILCSHSALQLIHGAKLEGFNTIGICPEEREKAYKAFPKARADEYMIVDQFDEILEDDRQEELLEKNTIIIPHGSFVEYVGAEKLLEQFRVPIFGNRNSLRWEGKRIKQREWLKKSGVNVPKRYNDPSKIDGKVFVKFSGAKGGRGFFIASSEEDFEEKVKKKIEKGYITEEEAENATIQEFVPGIRYYPHYFHSTFDRRGAETEGGAIEILGMDRRVEPIDESYRGLPNVPEEFFDYTVTGNEPLTIREKLLVNLIDMGIDVVETSKELFSGGINGPFCLETVFHPDEGFTVFEISGRIVAGTNLYPLGSPYSAYLFEEPMSTGRRMAREIKDGAEAGELEKVVY</sequence>
<dbReference type="PATRIC" id="fig|1698271.3.peg.1092"/>
<accession>A0A133V231</accession>
<dbReference type="InterPro" id="IPR016185">
    <property type="entry name" value="PreATP-grasp_dom_sf"/>
</dbReference>
<dbReference type="SUPFAM" id="SSF56059">
    <property type="entry name" value="Glutathione synthetase ATP-binding domain-like"/>
    <property type="match status" value="1"/>
</dbReference>
<evidence type="ECO:0000259" key="11">
    <source>
        <dbReference type="Pfam" id="PF06849"/>
    </source>
</evidence>
<dbReference type="InterPro" id="IPR023656">
    <property type="entry name" value="IMP_biosynth_PurP"/>
</dbReference>
<evidence type="ECO:0000256" key="3">
    <source>
        <dbReference type="ARBA" id="ARBA00022598"/>
    </source>
</evidence>
<dbReference type="InterPro" id="IPR013815">
    <property type="entry name" value="ATP_grasp_subdomain_1"/>
</dbReference>
<name>A0A133V231_9EURY</name>
<dbReference type="GO" id="GO:0000287">
    <property type="term" value="F:magnesium ion binding"/>
    <property type="evidence" value="ECO:0007669"/>
    <property type="project" value="InterPro"/>
</dbReference>
<keyword evidence="3 10" id="KW-0436">Ligase</keyword>
<protein>
    <recommendedName>
        <fullName evidence="10">5-formaminoimidazole-4-carboxamide-1-(beta)-D-ribofuranosyl 5'-monophosphate synthetase</fullName>
        <ecNumber evidence="10">6.3.4.23</ecNumber>
    </recommendedName>
    <alternativeName>
        <fullName evidence="10">5-aminoimidazole-4-carboxamide-1-beta-D-ribofuranosyl 5'-monophosphate--formate ligase</fullName>
    </alternativeName>
</protein>
<evidence type="ECO:0000259" key="12">
    <source>
        <dbReference type="Pfam" id="PF06973"/>
    </source>
</evidence>
<comment type="caution">
    <text evidence="13">The sequence shown here is derived from an EMBL/GenBank/DDBJ whole genome shotgun (WGS) entry which is preliminary data.</text>
</comment>
<comment type="cofactor">
    <cofactor evidence="1">
        <name>Mn(2+)</name>
        <dbReference type="ChEBI" id="CHEBI:29035"/>
    </cofactor>
</comment>
<keyword evidence="4" id="KW-0479">Metal-binding</keyword>
<evidence type="ECO:0000256" key="6">
    <source>
        <dbReference type="ARBA" id="ARBA00022755"/>
    </source>
</evidence>
<keyword evidence="14" id="KW-1185">Reference proteome</keyword>
<feature type="binding site" evidence="10">
    <location>
        <position position="27"/>
    </location>
    <ligand>
        <name>5-amino-1-(5-phospho-beta-D-ribosyl)imidazole-4-carboxamide</name>
        <dbReference type="ChEBI" id="CHEBI:58475"/>
    </ligand>
</feature>
<dbReference type="AlphaFoldDB" id="A0A133V231"/>
<feature type="binding site" evidence="10">
    <location>
        <position position="240"/>
    </location>
    <ligand>
        <name>ATP</name>
        <dbReference type="ChEBI" id="CHEBI:30616"/>
    </ligand>
</feature>
<evidence type="ECO:0000256" key="1">
    <source>
        <dbReference type="ARBA" id="ARBA00001936"/>
    </source>
</evidence>
<evidence type="ECO:0000256" key="5">
    <source>
        <dbReference type="ARBA" id="ARBA00022741"/>
    </source>
</evidence>
<dbReference type="GO" id="GO:0006189">
    <property type="term" value="P:'de novo' IMP biosynthetic process"/>
    <property type="evidence" value="ECO:0007669"/>
    <property type="project" value="UniProtKB-UniRule"/>
</dbReference>
<comment type="cofactor">
    <cofactor evidence="2">
        <name>Mg(2+)</name>
        <dbReference type="ChEBI" id="CHEBI:18420"/>
    </cofactor>
</comment>
<feature type="domain" description="IMP biosynthesis enzyme PurP C-terminal" evidence="12">
    <location>
        <begin position="176"/>
        <end position="366"/>
    </location>
</feature>
<reference evidence="13 14" key="1">
    <citation type="journal article" date="2016" name="Sci. Rep.">
        <title>Metabolic traits of an uncultured archaeal lineage -MSBL1- from brine pools of the Red Sea.</title>
        <authorList>
            <person name="Mwirichia R."/>
            <person name="Alam I."/>
            <person name="Rashid M."/>
            <person name="Vinu M."/>
            <person name="Ba-Alawi W."/>
            <person name="Anthony Kamau A."/>
            <person name="Kamanda Ngugi D."/>
            <person name="Goker M."/>
            <person name="Klenk H.P."/>
            <person name="Bajic V."/>
            <person name="Stingl U."/>
        </authorList>
    </citation>
    <scope>NUCLEOTIDE SEQUENCE [LARGE SCALE GENOMIC DNA]</scope>
    <source>
        <strain evidence="13">SCGC-AAA259O05</strain>
    </source>
</reference>
<dbReference type="UniPathway" id="UPA00074">
    <property type="reaction ID" value="UER00134"/>
</dbReference>
<dbReference type="GO" id="GO:0016879">
    <property type="term" value="F:ligase activity, forming carbon-nitrogen bonds"/>
    <property type="evidence" value="ECO:0007669"/>
    <property type="project" value="UniProtKB-UniRule"/>
</dbReference>
<evidence type="ECO:0000313" key="14">
    <source>
        <dbReference type="Proteomes" id="UP000070344"/>
    </source>
</evidence>
<dbReference type="GO" id="GO:0005524">
    <property type="term" value="F:ATP binding"/>
    <property type="evidence" value="ECO:0007669"/>
    <property type="project" value="UniProtKB-KW"/>
</dbReference>
<dbReference type="SUPFAM" id="SSF52440">
    <property type="entry name" value="PreATP-grasp domain"/>
    <property type="match status" value="1"/>
</dbReference>
<dbReference type="Pfam" id="PF06849">
    <property type="entry name" value="DUF1246"/>
    <property type="match status" value="1"/>
</dbReference>
<dbReference type="Proteomes" id="UP000070344">
    <property type="component" value="Unassembled WGS sequence"/>
</dbReference>
<dbReference type="InterPro" id="IPR009720">
    <property type="entry name" value="IMP_biosynth_PurP_C"/>
</dbReference>
<dbReference type="Pfam" id="PF06973">
    <property type="entry name" value="DUF1297"/>
    <property type="match status" value="1"/>
</dbReference>
<dbReference type="Gene3D" id="3.30.470.20">
    <property type="entry name" value="ATP-grasp fold, B domain"/>
    <property type="match status" value="1"/>
</dbReference>
<keyword evidence="5 10" id="KW-0547">Nucleotide-binding</keyword>
<dbReference type="InterPro" id="IPR010672">
    <property type="entry name" value="IMP_biosynth_PurP_N"/>
</dbReference>
<evidence type="ECO:0000256" key="7">
    <source>
        <dbReference type="ARBA" id="ARBA00022840"/>
    </source>
</evidence>
<evidence type="ECO:0000256" key="8">
    <source>
        <dbReference type="ARBA" id="ARBA00022842"/>
    </source>
</evidence>
<dbReference type="PANTHER" id="PTHR38147">
    <property type="entry name" value="5-FORMAMINOIMIDAZOLE-4-CARBOXAMIDE-1-(BETA)-D-RIBOFURANOSYL 5'-MONOPHOSPHATE SYNTHETASE-RELATED"/>
    <property type="match status" value="1"/>
</dbReference>
<keyword evidence="8" id="KW-0460">Magnesium</keyword>
<evidence type="ECO:0000256" key="10">
    <source>
        <dbReference type="HAMAP-Rule" id="MF_01163"/>
    </source>
</evidence>
<dbReference type="PANTHER" id="PTHR38147:SF2">
    <property type="entry name" value="5-FORMAMINOIMIDAZOLE-4-CARBOXAMIDE-1-(BETA)-D-RIBOFURANOSYL 5'-MONOPHOSPHATE SYNTHETASE"/>
    <property type="match status" value="1"/>
</dbReference>
<proteinExistence type="inferred from homology"/>
<keyword evidence="9" id="KW-0464">Manganese</keyword>
<dbReference type="EC" id="6.3.4.23" evidence="10"/>
<organism evidence="13 14">
    <name type="scientific">candidate division MSBL1 archaeon SCGC-AAA259O05</name>
    <dbReference type="NCBI Taxonomy" id="1698271"/>
    <lineage>
        <taxon>Archaea</taxon>
        <taxon>Methanobacteriati</taxon>
        <taxon>Methanobacteriota</taxon>
        <taxon>candidate division MSBL1</taxon>
    </lineage>
</organism>
<comment type="similarity">
    <text evidence="10">Belongs to the phosphohexose mutase family.</text>
</comment>
<evidence type="ECO:0000256" key="4">
    <source>
        <dbReference type="ARBA" id="ARBA00022723"/>
    </source>
</evidence>
<evidence type="ECO:0000256" key="2">
    <source>
        <dbReference type="ARBA" id="ARBA00001946"/>
    </source>
</evidence>
<feature type="binding site" evidence="10">
    <location>
        <position position="96"/>
    </location>
    <ligand>
        <name>5-amino-1-(5-phospho-beta-D-ribosyl)imidazole-4-carboxamide</name>
        <dbReference type="ChEBI" id="CHEBI:58475"/>
    </ligand>
</feature>
<keyword evidence="7 10" id="KW-0067">ATP-binding</keyword>
<comment type="function">
    <text evidence="10">Catalyzes the ATP- and formate-dependent formylation of 5-aminoimidazole-4-carboxamide-1-beta-d-ribofuranosyl 5'-monophosphate (AICAR) to 5-formaminoimidazole-4-carboxamide-1-beta-d-ribofuranosyl 5'-monophosphate (FAICAR) in the absence of folates.</text>
</comment>
<dbReference type="EMBL" id="LHXV01000047">
    <property type="protein sequence ID" value="KXB00508.1"/>
    <property type="molecule type" value="Genomic_DNA"/>
</dbReference>
<feature type="binding site" evidence="10">
    <location>
        <position position="264"/>
    </location>
    <ligand>
        <name>5-amino-1-(5-phospho-beta-D-ribosyl)imidazole-4-carboxamide</name>
        <dbReference type="ChEBI" id="CHEBI:58475"/>
    </ligand>
</feature>
<feature type="domain" description="IMP biosynthesis enzyme PurP N-terminal" evidence="11">
    <location>
        <begin position="22"/>
        <end position="145"/>
    </location>
</feature>
<dbReference type="Gene3D" id="3.40.50.20">
    <property type="match status" value="1"/>
</dbReference>
<keyword evidence="6 10" id="KW-0658">Purine biosynthesis</keyword>
<gene>
    <name evidence="10" type="primary">purP</name>
    <name evidence="13" type="ORF">AKJ41_03995</name>
</gene>
<evidence type="ECO:0000256" key="9">
    <source>
        <dbReference type="ARBA" id="ARBA00023211"/>
    </source>
</evidence>
<evidence type="ECO:0000313" key="13">
    <source>
        <dbReference type="EMBL" id="KXB00508.1"/>
    </source>
</evidence>
<comment type="catalytic activity">
    <reaction evidence="10">
        <text>5-amino-1-(5-phospho-beta-D-ribosyl)imidazole-4-carboxamide + formate + ATP = 5-formamido-1-(5-phospho-D-ribosyl)imidazole-4-carboxamide + ADP + phosphate</text>
        <dbReference type="Rhea" id="RHEA:24836"/>
        <dbReference type="ChEBI" id="CHEBI:15740"/>
        <dbReference type="ChEBI" id="CHEBI:30616"/>
        <dbReference type="ChEBI" id="CHEBI:43474"/>
        <dbReference type="ChEBI" id="CHEBI:58467"/>
        <dbReference type="ChEBI" id="CHEBI:58475"/>
        <dbReference type="ChEBI" id="CHEBI:456216"/>
        <dbReference type="EC" id="6.3.4.23"/>
    </reaction>
</comment>
<dbReference type="PIRSF" id="PIRSF004602">
    <property type="entry name" value="ATPgrasp_PurP"/>
    <property type="match status" value="1"/>
</dbReference>